<comment type="subcellular location">
    <subcellularLocation>
        <location evidence="1">Membrane</location>
        <topology evidence="1">Multi-pass membrane protein</topology>
    </subcellularLocation>
</comment>
<keyword evidence="10 13" id="KW-0407">Ion channel</keyword>
<evidence type="ECO:0000256" key="2">
    <source>
        <dbReference type="ARBA" id="ARBA00022448"/>
    </source>
</evidence>
<feature type="domain" description="Calcium-activated potassium channel BK alpha subunit" evidence="11">
    <location>
        <begin position="178"/>
        <end position="301"/>
    </location>
</feature>
<reference evidence="13" key="1">
    <citation type="journal article" date="2023" name="Nat. Microbiol.">
        <title>Babesia duncani multi-omics identifies virulence factors and drug targets.</title>
        <authorList>
            <person name="Singh P."/>
            <person name="Lonardi S."/>
            <person name="Liang Q."/>
            <person name="Vydyam P."/>
            <person name="Khabirova E."/>
            <person name="Fang T."/>
            <person name="Gihaz S."/>
            <person name="Thekkiniath J."/>
            <person name="Munshi M."/>
            <person name="Abel S."/>
            <person name="Ciampossin L."/>
            <person name="Batugedara G."/>
            <person name="Gupta M."/>
            <person name="Lu X.M."/>
            <person name="Lenz T."/>
            <person name="Chakravarty S."/>
            <person name="Cornillot E."/>
            <person name="Hu Y."/>
            <person name="Ma W."/>
            <person name="Gonzalez L.M."/>
            <person name="Sanchez S."/>
            <person name="Estrada K."/>
            <person name="Sanchez-Flores A."/>
            <person name="Montero E."/>
            <person name="Harb O.S."/>
            <person name="Le Roch K.G."/>
            <person name="Mamoun C.B."/>
        </authorList>
    </citation>
    <scope>NUCLEOTIDE SEQUENCE</scope>
    <source>
        <strain evidence="13">WA1</strain>
    </source>
</reference>
<proteinExistence type="predicted"/>
<dbReference type="InterPro" id="IPR003929">
    <property type="entry name" value="K_chnl_BK_asu"/>
</dbReference>
<keyword evidence="14" id="KW-1185">Reference proteome</keyword>
<dbReference type="EMBL" id="JALLKP010000001">
    <property type="protein sequence ID" value="KAK2198000.1"/>
    <property type="molecule type" value="Genomic_DNA"/>
</dbReference>
<keyword evidence="6" id="KW-0630">Potassium</keyword>
<evidence type="ECO:0000256" key="5">
    <source>
        <dbReference type="ARBA" id="ARBA00022826"/>
    </source>
</evidence>
<keyword evidence="2" id="KW-0813">Transport</keyword>
<dbReference type="AlphaFoldDB" id="A0AAD9PNL9"/>
<dbReference type="Proteomes" id="UP001214638">
    <property type="component" value="Unassembled WGS sequence"/>
</dbReference>
<comment type="caution">
    <text evidence="13">The sequence shown here is derived from an EMBL/GenBank/DDBJ whole genome shotgun (WGS) entry which is preliminary data.</text>
</comment>
<dbReference type="GO" id="GO:0016020">
    <property type="term" value="C:membrane"/>
    <property type="evidence" value="ECO:0007669"/>
    <property type="project" value="UniProtKB-SubCell"/>
</dbReference>
<evidence type="ECO:0000256" key="9">
    <source>
        <dbReference type="ARBA" id="ARBA00023136"/>
    </source>
</evidence>
<protein>
    <submittedName>
        <fullName evidence="13">Calcium-activated potassium channel BK</fullName>
    </submittedName>
</protein>
<dbReference type="PANTHER" id="PTHR10027">
    <property type="entry name" value="CALCIUM-ACTIVATED POTASSIUM CHANNEL ALPHA CHAIN"/>
    <property type="match status" value="1"/>
</dbReference>
<evidence type="ECO:0000259" key="12">
    <source>
        <dbReference type="Pfam" id="PF22614"/>
    </source>
</evidence>
<evidence type="ECO:0000256" key="6">
    <source>
        <dbReference type="ARBA" id="ARBA00022958"/>
    </source>
</evidence>
<keyword evidence="7" id="KW-1133">Transmembrane helix</keyword>
<dbReference type="RefSeq" id="XP_067804842.1">
    <property type="nucleotide sequence ID" value="XM_067946051.1"/>
</dbReference>
<evidence type="ECO:0000313" key="13">
    <source>
        <dbReference type="EMBL" id="KAK2198000.1"/>
    </source>
</evidence>
<name>A0AAD9PNL9_9APIC</name>
<dbReference type="PANTHER" id="PTHR10027:SF10">
    <property type="entry name" value="SLOWPOKE 2, ISOFORM D"/>
    <property type="match status" value="1"/>
</dbReference>
<evidence type="ECO:0000256" key="8">
    <source>
        <dbReference type="ARBA" id="ARBA00023065"/>
    </source>
</evidence>
<gene>
    <name evidence="13" type="ORF">BdWA1_001005</name>
</gene>
<dbReference type="InterPro" id="IPR047871">
    <property type="entry name" value="K_chnl_Slo-like"/>
</dbReference>
<accession>A0AAD9PNL9</accession>
<dbReference type="Pfam" id="PF03493">
    <property type="entry name" value="BK_channel_a"/>
    <property type="match status" value="1"/>
</dbReference>
<evidence type="ECO:0000256" key="10">
    <source>
        <dbReference type="ARBA" id="ARBA00023303"/>
    </source>
</evidence>
<evidence type="ECO:0000256" key="4">
    <source>
        <dbReference type="ARBA" id="ARBA00022692"/>
    </source>
</evidence>
<dbReference type="InterPro" id="IPR003148">
    <property type="entry name" value="RCK_N"/>
</dbReference>
<feature type="domain" description="RCK N-terminal" evidence="12">
    <location>
        <begin position="408"/>
        <end position="512"/>
    </location>
</feature>
<keyword evidence="9" id="KW-0472">Membrane</keyword>
<keyword evidence="8" id="KW-0406">Ion transport</keyword>
<evidence type="ECO:0000256" key="7">
    <source>
        <dbReference type="ARBA" id="ARBA00022989"/>
    </source>
</evidence>
<organism evidence="13 14">
    <name type="scientific">Babesia duncani</name>
    <dbReference type="NCBI Taxonomy" id="323732"/>
    <lineage>
        <taxon>Eukaryota</taxon>
        <taxon>Sar</taxon>
        <taxon>Alveolata</taxon>
        <taxon>Apicomplexa</taxon>
        <taxon>Aconoidasida</taxon>
        <taxon>Piroplasmida</taxon>
        <taxon>Babesiidae</taxon>
        <taxon>Babesia</taxon>
    </lineage>
</organism>
<evidence type="ECO:0000259" key="11">
    <source>
        <dbReference type="Pfam" id="PF03493"/>
    </source>
</evidence>
<keyword evidence="3" id="KW-0633">Potassium transport</keyword>
<dbReference type="GeneID" id="94335303"/>
<evidence type="ECO:0000256" key="1">
    <source>
        <dbReference type="ARBA" id="ARBA00004141"/>
    </source>
</evidence>
<dbReference type="KEGG" id="bdw:94335303"/>
<dbReference type="GO" id="GO:0005267">
    <property type="term" value="F:potassium channel activity"/>
    <property type="evidence" value="ECO:0007669"/>
    <property type="project" value="UniProtKB-KW"/>
</dbReference>
<evidence type="ECO:0000313" key="14">
    <source>
        <dbReference type="Proteomes" id="UP001214638"/>
    </source>
</evidence>
<keyword evidence="4" id="KW-0812">Transmembrane</keyword>
<keyword evidence="5" id="KW-0631">Potassium channel</keyword>
<dbReference type="Pfam" id="PF22614">
    <property type="entry name" value="Slo-like_RCK"/>
    <property type="match status" value="1"/>
</dbReference>
<sequence>MCITLGAVHFKRLKTAIARDNSYLGSPIGDGERYIFFWGPITEYQLLTYCRCLTLTFPDSIEAVVVATPLSLDHYRVVQLAVEHHTKIKLHIVGGNESRCVPSHIANWVRNSIYTVIINGGCLTGKDRLKNQRNIDREAILMAFSCVNIARPLGIPLALQLEGGEYRHLLDNLSLNSVFYARELKYNMFARSVQCRGLFYLVLTLFHTIYNFKKSVAYVEQLRKLWQSSRMYQGAEKSHDIEKQQSLIEDGNDAIKEIFNIPRGLRFQIFKLVFPECANEISFIDMAMFLYTKFNMFLIGIVTPMGRGILNPVNYVLDTSRRDEYGLVVAESLDDVLKVSLLKRIKRATSSRTEKASLETHHRVQEPDTLLCSVPEGMPSSRQVVMLNGMAVVTSYSQALEFFLPGHVILVCGYVTDMHVLLRIMLEKNVGYNILILAPRQLIKESLITPELVGNRVAYMDGSPLYMDKLIQAGVLHCSCTLVLNSNQSVGASMELAVDSQVLMVRHLIYNLIRTNGHRDTMPPHVIIDIKNSACLEYLDPSLITTVKTSCHREAMQRAWQHLGEFMCSHEIACGGIFVQDMFYGLLSHYYSTSKNAVGHECIASLFESKTIVLEPLPAMFASRSFKTLYKHHLQMERRICIGICRTFNVPFSREFKQLVIVAPQPSFTLERTDQVYIVQTSLY</sequence>
<evidence type="ECO:0000256" key="3">
    <source>
        <dbReference type="ARBA" id="ARBA00022538"/>
    </source>
</evidence>